<accession>A0A383BVB4</accession>
<evidence type="ECO:0000256" key="1">
    <source>
        <dbReference type="SAM" id="Coils"/>
    </source>
</evidence>
<dbReference type="AlphaFoldDB" id="A0A383BVB4"/>
<sequence length="135" mass="15885">MKKNNFILLFVLILSISFLYSDYAKLPIDNTSSLSNTKNKQTKNKPEKVKEKPGKVKEKPAKVKKKEKVKDLPAKEILNQDLKAELMDLENEFKAQRQKLRETYKEKRRAIYEKYGVKPPKKQRSDTDTRNLKTK</sequence>
<feature type="region of interest" description="Disordered" evidence="2">
    <location>
        <begin position="111"/>
        <end position="135"/>
    </location>
</feature>
<reference evidence="3" key="1">
    <citation type="submission" date="2018-05" db="EMBL/GenBank/DDBJ databases">
        <authorList>
            <person name="Lanie J.A."/>
            <person name="Ng W.-L."/>
            <person name="Kazmierczak K.M."/>
            <person name="Andrzejewski T.M."/>
            <person name="Davidsen T.M."/>
            <person name="Wayne K.J."/>
            <person name="Tettelin H."/>
            <person name="Glass J.I."/>
            <person name="Rusch D."/>
            <person name="Podicherti R."/>
            <person name="Tsui H.-C.T."/>
            <person name="Winkler M.E."/>
        </authorList>
    </citation>
    <scope>NUCLEOTIDE SEQUENCE</scope>
</reference>
<protein>
    <submittedName>
        <fullName evidence="3">Uncharacterized protein</fullName>
    </submittedName>
</protein>
<feature type="compositionally biased region" description="Basic and acidic residues" evidence="2">
    <location>
        <begin position="123"/>
        <end position="135"/>
    </location>
</feature>
<keyword evidence="1" id="KW-0175">Coiled coil</keyword>
<gene>
    <name evidence="3" type="ORF">METZ01_LOCUS476675</name>
</gene>
<feature type="region of interest" description="Disordered" evidence="2">
    <location>
        <begin position="28"/>
        <end position="68"/>
    </location>
</feature>
<feature type="coiled-coil region" evidence="1">
    <location>
        <begin position="72"/>
        <end position="110"/>
    </location>
</feature>
<evidence type="ECO:0000256" key="2">
    <source>
        <dbReference type="SAM" id="MobiDB-lite"/>
    </source>
</evidence>
<feature type="compositionally biased region" description="Basic and acidic residues" evidence="2">
    <location>
        <begin position="44"/>
        <end position="61"/>
    </location>
</feature>
<proteinExistence type="predicted"/>
<organism evidence="3">
    <name type="scientific">marine metagenome</name>
    <dbReference type="NCBI Taxonomy" id="408172"/>
    <lineage>
        <taxon>unclassified sequences</taxon>
        <taxon>metagenomes</taxon>
        <taxon>ecological metagenomes</taxon>
    </lineage>
</organism>
<evidence type="ECO:0000313" key="3">
    <source>
        <dbReference type="EMBL" id="SVE23821.1"/>
    </source>
</evidence>
<dbReference type="EMBL" id="UINC01203520">
    <property type="protein sequence ID" value="SVE23821.1"/>
    <property type="molecule type" value="Genomic_DNA"/>
</dbReference>
<name>A0A383BVB4_9ZZZZ</name>